<keyword evidence="2" id="KW-0694">RNA-binding</keyword>
<dbReference type="GO" id="GO:0019478">
    <property type="term" value="P:D-amino acid catabolic process"/>
    <property type="evidence" value="ECO:0007669"/>
    <property type="project" value="UniProtKB-UniRule"/>
</dbReference>
<dbReference type="PANTHER" id="PTHR10472:SF5">
    <property type="entry name" value="D-AMINOACYL-TRNA DEACYLASE 1"/>
    <property type="match status" value="1"/>
</dbReference>
<dbReference type="HAMAP" id="MF_00518">
    <property type="entry name" value="Deacylase_Dtd"/>
    <property type="match status" value="1"/>
</dbReference>
<sequence>MKLLLQRVNQASVTVDNEVIGEIQCGLLVLAGFGVQDHPALPETDMWSALIRKMLDLRIFPDGQGKMNLGLRDYGGELLLVPQFTLYADCRKGKRPSFTDAAPPEVAQKLFDRLVCDAQTLLQKKVSTGRFGAEMYVQLTNWGPVTIELCGNAPGGQNSHARQQLHPDRR</sequence>
<comment type="subcellular location">
    <subcellularLocation>
        <location evidence="2">Cytoplasm</location>
    </subcellularLocation>
</comment>
<dbReference type="KEGG" id="dde:Dde_1724"/>
<feature type="short sequence motif" description="Gly-cisPro motif, important for rejection of L-amino acids" evidence="2">
    <location>
        <begin position="143"/>
        <end position="144"/>
    </location>
</feature>
<keyword evidence="4" id="KW-1185">Reference proteome</keyword>
<comment type="similarity">
    <text evidence="1 2">Belongs to the DTD family.</text>
</comment>
<dbReference type="SUPFAM" id="SSF69500">
    <property type="entry name" value="DTD-like"/>
    <property type="match status" value="1"/>
</dbReference>
<dbReference type="InterPro" id="IPR023509">
    <property type="entry name" value="DTD-like_sf"/>
</dbReference>
<gene>
    <name evidence="2" type="primary">dtd</name>
    <name evidence="3" type="ordered locus">Dde_1724</name>
</gene>
<dbReference type="EC" id="3.1.1.96" evidence="2"/>
<dbReference type="HOGENOM" id="CLU_076901_1_0_7"/>
<dbReference type="NCBIfam" id="TIGR00256">
    <property type="entry name" value="D-aminoacyl-tRNA deacylase"/>
    <property type="match status" value="1"/>
</dbReference>
<evidence type="ECO:0000256" key="1">
    <source>
        <dbReference type="ARBA" id="ARBA00009673"/>
    </source>
</evidence>
<proteinExistence type="inferred from homology"/>
<dbReference type="Proteomes" id="UP000002710">
    <property type="component" value="Chromosome"/>
</dbReference>
<keyword evidence="2" id="KW-0820">tRNA-binding</keyword>
<dbReference type="eggNOG" id="COG1490">
    <property type="taxonomic scope" value="Bacteria"/>
</dbReference>
<dbReference type="GO" id="GO:0051500">
    <property type="term" value="F:D-tyrosyl-tRNA(Tyr) deacylase activity"/>
    <property type="evidence" value="ECO:0007669"/>
    <property type="project" value="TreeGrafter"/>
</dbReference>
<dbReference type="RefSeq" id="WP_011367663.1">
    <property type="nucleotide sequence ID" value="NC_007519.1"/>
</dbReference>
<dbReference type="InterPro" id="IPR003732">
    <property type="entry name" value="Daa-tRNA_deacyls_DTD"/>
</dbReference>
<keyword evidence="2" id="KW-0378">Hydrolase</keyword>
<evidence type="ECO:0000256" key="2">
    <source>
        <dbReference type="HAMAP-Rule" id="MF_00518"/>
    </source>
</evidence>
<dbReference type="FunFam" id="3.50.80.10:FF:000001">
    <property type="entry name" value="D-aminoacyl-tRNA deacylase"/>
    <property type="match status" value="1"/>
</dbReference>
<dbReference type="GO" id="GO:0043908">
    <property type="term" value="F:Ser(Gly)-tRNA(Ala) hydrolase activity"/>
    <property type="evidence" value="ECO:0007669"/>
    <property type="project" value="UniProtKB-UniRule"/>
</dbReference>
<organism evidence="3 4">
    <name type="scientific">Oleidesulfovibrio alaskensis (strain ATCC BAA-1058 / DSM 17464 / G20)</name>
    <name type="common">Desulfovibrio alaskensis</name>
    <dbReference type="NCBI Taxonomy" id="207559"/>
    <lineage>
        <taxon>Bacteria</taxon>
        <taxon>Pseudomonadati</taxon>
        <taxon>Thermodesulfobacteriota</taxon>
        <taxon>Desulfovibrionia</taxon>
        <taxon>Desulfovibrionales</taxon>
        <taxon>Desulfovibrionaceae</taxon>
        <taxon>Oleidesulfovibrio</taxon>
    </lineage>
</organism>
<comment type="catalytic activity">
    <reaction evidence="2">
        <text>a D-aminoacyl-tRNA + H2O = a tRNA + a D-alpha-amino acid + H(+)</text>
        <dbReference type="Rhea" id="RHEA:13953"/>
        <dbReference type="Rhea" id="RHEA-COMP:10123"/>
        <dbReference type="Rhea" id="RHEA-COMP:10124"/>
        <dbReference type="ChEBI" id="CHEBI:15377"/>
        <dbReference type="ChEBI" id="CHEBI:15378"/>
        <dbReference type="ChEBI" id="CHEBI:59871"/>
        <dbReference type="ChEBI" id="CHEBI:78442"/>
        <dbReference type="ChEBI" id="CHEBI:79333"/>
        <dbReference type="EC" id="3.1.1.96"/>
    </reaction>
</comment>
<comment type="catalytic activity">
    <reaction evidence="2">
        <text>glycyl-tRNA(Ala) + H2O = tRNA(Ala) + glycine + H(+)</text>
        <dbReference type="Rhea" id="RHEA:53744"/>
        <dbReference type="Rhea" id="RHEA-COMP:9657"/>
        <dbReference type="Rhea" id="RHEA-COMP:13640"/>
        <dbReference type="ChEBI" id="CHEBI:15377"/>
        <dbReference type="ChEBI" id="CHEBI:15378"/>
        <dbReference type="ChEBI" id="CHEBI:57305"/>
        <dbReference type="ChEBI" id="CHEBI:78442"/>
        <dbReference type="ChEBI" id="CHEBI:78522"/>
    </reaction>
</comment>
<comment type="domain">
    <text evidence="2">A Gly-cisPro motif from one monomer fits into the active site of the other monomer to allow specific chiral rejection of L-amino acids.</text>
</comment>
<keyword evidence="2" id="KW-0963">Cytoplasm</keyword>
<dbReference type="STRING" id="207559.Dde_1724"/>
<name>Q310X5_OLEA2</name>
<dbReference type="PANTHER" id="PTHR10472">
    <property type="entry name" value="D-TYROSYL-TRNA TYR DEACYLASE"/>
    <property type="match status" value="1"/>
</dbReference>
<evidence type="ECO:0000313" key="3">
    <source>
        <dbReference type="EMBL" id="ABB38521.1"/>
    </source>
</evidence>
<comment type="function">
    <text evidence="2">An aminoacyl-tRNA editing enzyme that deacylates mischarged D-aminoacyl-tRNAs. Also deacylates mischarged glycyl-tRNA(Ala), protecting cells against glycine mischarging by AlaRS. Acts via tRNA-based rather than protein-based catalysis; rejects L-amino acids rather than detecting D-amino acids in the active site. By recycling D-aminoacyl-tRNA to D-amino acids and free tRNA molecules, this enzyme counteracts the toxicity associated with the formation of D-aminoacyl-tRNA entities in vivo and helps enforce protein L-homochirality.</text>
</comment>
<dbReference type="Pfam" id="PF02580">
    <property type="entry name" value="Tyr_Deacylase"/>
    <property type="match status" value="1"/>
</dbReference>
<dbReference type="Gene3D" id="3.50.80.10">
    <property type="entry name" value="D-tyrosyl-tRNA(Tyr) deacylase"/>
    <property type="match status" value="1"/>
</dbReference>
<dbReference type="GO" id="GO:0000049">
    <property type="term" value="F:tRNA binding"/>
    <property type="evidence" value="ECO:0007669"/>
    <property type="project" value="UniProtKB-UniRule"/>
</dbReference>
<comment type="subunit">
    <text evidence="2">Homodimer.</text>
</comment>
<accession>Q310X5</accession>
<reference evidence="3 4" key="1">
    <citation type="journal article" date="2011" name="J. Bacteriol.">
        <title>Complete genome sequence and updated annotation of Desulfovibrio alaskensis G20.</title>
        <authorList>
            <person name="Hauser L.J."/>
            <person name="Land M.L."/>
            <person name="Brown S.D."/>
            <person name="Larimer F."/>
            <person name="Keller K.L."/>
            <person name="Rapp-Giles B.J."/>
            <person name="Price M.N."/>
            <person name="Lin M."/>
            <person name="Bruce D.C."/>
            <person name="Detter J.C."/>
            <person name="Tapia R."/>
            <person name="Han C.S."/>
            <person name="Goodwin L.A."/>
            <person name="Cheng J.F."/>
            <person name="Pitluck S."/>
            <person name="Copeland A."/>
            <person name="Lucas S."/>
            <person name="Nolan M."/>
            <person name="Lapidus A.L."/>
            <person name="Palumbo A.V."/>
            <person name="Wall J.D."/>
        </authorList>
    </citation>
    <scope>NUCLEOTIDE SEQUENCE [LARGE SCALE GENOMIC DNA]</scope>
    <source>
        <strain evidence="4">ATCC BAA 1058 / DSM 17464 / G20</strain>
    </source>
</reference>
<evidence type="ECO:0000313" key="4">
    <source>
        <dbReference type="Proteomes" id="UP000002710"/>
    </source>
</evidence>
<dbReference type="EC" id="3.1.1.-" evidence="2"/>
<dbReference type="GO" id="GO:0005737">
    <property type="term" value="C:cytoplasm"/>
    <property type="evidence" value="ECO:0007669"/>
    <property type="project" value="UniProtKB-SubCell"/>
</dbReference>
<dbReference type="AlphaFoldDB" id="Q310X5"/>
<dbReference type="EMBL" id="CP000112">
    <property type="protein sequence ID" value="ABB38521.1"/>
    <property type="molecule type" value="Genomic_DNA"/>
</dbReference>
<dbReference type="GO" id="GO:0106026">
    <property type="term" value="F:Gly-tRNA(Ala) deacylase activity"/>
    <property type="evidence" value="ECO:0007669"/>
    <property type="project" value="UniProtKB-UniRule"/>
</dbReference>
<protein>
    <recommendedName>
        <fullName evidence="2">D-aminoacyl-tRNA deacylase</fullName>
        <shortName evidence="2">DTD</shortName>
        <ecNumber evidence="2">3.1.1.96</ecNumber>
    </recommendedName>
    <alternativeName>
        <fullName evidence="2">Gly-tRNA(Ala) deacylase</fullName>
        <ecNumber evidence="2">3.1.1.-</ecNumber>
    </alternativeName>
</protein>